<dbReference type="Proteomes" id="UP000613075">
    <property type="component" value="Unassembled WGS sequence"/>
</dbReference>
<organism evidence="1 2">
    <name type="scientific">Pseudomonas cyclaminis</name>
    <dbReference type="NCBI Taxonomy" id="2781239"/>
    <lineage>
        <taxon>Bacteria</taxon>
        <taxon>Pseudomonadati</taxon>
        <taxon>Pseudomonadota</taxon>
        <taxon>Gammaproteobacteria</taxon>
        <taxon>Pseudomonadales</taxon>
        <taxon>Pseudomonadaceae</taxon>
        <taxon>Pseudomonas</taxon>
    </lineage>
</organism>
<sequence length="33" mass="3543">LAGLVLVMLGNVLVFRKPKAVQPTTPILQAKQV</sequence>
<proteinExistence type="predicted"/>
<protein>
    <submittedName>
        <fullName evidence="1">EamA family transporter</fullName>
    </submittedName>
</protein>
<evidence type="ECO:0000313" key="2">
    <source>
        <dbReference type="Proteomes" id="UP000613075"/>
    </source>
</evidence>
<keyword evidence="2" id="KW-1185">Reference proteome</keyword>
<reference evidence="1 2" key="1">
    <citation type="submission" date="2020-10" db="EMBL/GenBank/DDBJ databases">
        <title>The draft genomes of Cyclamen pathogen Pseudomonas sp.</title>
        <authorList>
            <person name="Fujikawa T."/>
            <person name="Sawada H."/>
        </authorList>
    </citation>
    <scope>NUCLEOTIDE SEQUENCE [LARGE SCALE GENOMIC DNA]</scope>
    <source>
        <strain evidence="1 2">MAFF 301449</strain>
    </source>
</reference>
<dbReference type="EMBL" id="JADDUM010000311">
    <property type="protein sequence ID" value="MBE8594643.1"/>
    <property type="molecule type" value="Genomic_DNA"/>
</dbReference>
<gene>
    <name evidence="1" type="ORF">IQK56_29160</name>
</gene>
<comment type="caution">
    <text evidence="1">The sequence shown here is derived from an EMBL/GenBank/DDBJ whole genome shotgun (WGS) entry which is preliminary data.</text>
</comment>
<name>A0ABR9T0D3_9PSED</name>
<accession>A0ABR9T0D3</accession>
<evidence type="ECO:0000313" key="1">
    <source>
        <dbReference type="EMBL" id="MBE8594643.1"/>
    </source>
</evidence>
<feature type="non-terminal residue" evidence="1">
    <location>
        <position position="1"/>
    </location>
</feature>